<dbReference type="InterPro" id="IPR006977">
    <property type="entry name" value="Yip1_dom"/>
</dbReference>
<feature type="domain" description="Yip1" evidence="6">
    <location>
        <begin position="13"/>
        <end position="181"/>
    </location>
</feature>
<feature type="transmembrane region" description="Helical" evidence="5">
    <location>
        <begin position="34"/>
        <end position="55"/>
    </location>
</feature>
<dbReference type="OrthoDB" id="359441at2"/>
<evidence type="ECO:0000256" key="4">
    <source>
        <dbReference type="ARBA" id="ARBA00023136"/>
    </source>
</evidence>
<proteinExistence type="predicted"/>
<keyword evidence="4 5" id="KW-0472">Membrane</keyword>
<reference evidence="7 8" key="1">
    <citation type="submission" date="2016-11" db="EMBL/GenBank/DDBJ databases">
        <authorList>
            <person name="Jaros S."/>
            <person name="Januszkiewicz K."/>
            <person name="Wedrychowicz H."/>
        </authorList>
    </citation>
    <scope>NUCLEOTIDE SEQUENCE [LARGE SCALE GENOMIC DNA]</scope>
    <source>
        <strain evidence="7 8">Y1</strain>
    </source>
</reference>
<evidence type="ECO:0000256" key="3">
    <source>
        <dbReference type="ARBA" id="ARBA00022989"/>
    </source>
</evidence>
<feature type="transmembrane region" description="Helical" evidence="5">
    <location>
        <begin position="132"/>
        <end position="153"/>
    </location>
</feature>
<feature type="transmembrane region" description="Helical" evidence="5">
    <location>
        <begin position="165"/>
        <end position="189"/>
    </location>
</feature>
<evidence type="ECO:0000256" key="1">
    <source>
        <dbReference type="ARBA" id="ARBA00004141"/>
    </source>
</evidence>
<evidence type="ECO:0000313" key="7">
    <source>
        <dbReference type="EMBL" id="SHM68575.1"/>
    </source>
</evidence>
<dbReference type="Proteomes" id="UP000184394">
    <property type="component" value="Unassembled WGS sequence"/>
</dbReference>
<name>A0A1M7KT83_RUMFL</name>
<dbReference type="EMBL" id="FRCT01000010">
    <property type="protein sequence ID" value="SHM68575.1"/>
    <property type="molecule type" value="Genomic_DNA"/>
</dbReference>
<sequence>MMDLTQKQWVKYAVTHPFEGFEDMRWKKSGSLKIAMFIIVLLFFGQIFHGRLYGAQFYISYDKIFNIIPYIVRSFVLFGAWVIGNWAVCTLLDGEGTLKNICIYSAYALIPYAVQLYINVGLSHILIRDEYIFMQVIEIIGTGWTVLLLFSAVKSVHQYSLGKTVFAVVLTVAAMLIMLFLLVLFMSLIQQVYIFISTIYTELSYRARV</sequence>
<dbReference type="GO" id="GO:0016020">
    <property type="term" value="C:membrane"/>
    <property type="evidence" value="ECO:0007669"/>
    <property type="project" value="UniProtKB-SubCell"/>
</dbReference>
<protein>
    <recommendedName>
        <fullName evidence="6">Yip1 domain-containing protein</fullName>
    </recommendedName>
</protein>
<keyword evidence="3 5" id="KW-1133">Transmembrane helix</keyword>
<accession>A0A1M7KT83</accession>
<evidence type="ECO:0000256" key="5">
    <source>
        <dbReference type="SAM" id="Phobius"/>
    </source>
</evidence>
<evidence type="ECO:0000256" key="2">
    <source>
        <dbReference type="ARBA" id="ARBA00022692"/>
    </source>
</evidence>
<evidence type="ECO:0000313" key="8">
    <source>
        <dbReference type="Proteomes" id="UP000184394"/>
    </source>
</evidence>
<keyword evidence="2 5" id="KW-0812">Transmembrane</keyword>
<gene>
    <name evidence="7" type="ORF">SAMN04487860_11022</name>
</gene>
<dbReference type="Pfam" id="PF04893">
    <property type="entry name" value="Yip1"/>
    <property type="match status" value="1"/>
</dbReference>
<evidence type="ECO:0000259" key="6">
    <source>
        <dbReference type="Pfam" id="PF04893"/>
    </source>
</evidence>
<dbReference type="RefSeq" id="WP_072951405.1">
    <property type="nucleotide sequence ID" value="NZ_FRCT01000010.1"/>
</dbReference>
<dbReference type="AlphaFoldDB" id="A0A1M7KT83"/>
<comment type="subcellular location">
    <subcellularLocation>
        <location evidence="1">Membrane</location>
        <topology evidence="1">Multi-pass membrane protein</topology>
    </subcellularLocation>
</comment>
<feature type="transmembrane region" description="Helical" evidence="5">
    <location>
        <begin position="101"/>
        <end position="120"/>
    </location>
</feature>
<organism evidence="7 8">
    <name type="scientific">Ruminococcus flavefaciens</name>
    <dbReference type="NCBI Taxonomy" id="1265"/>
    <lineage>
        <taxon>Bacteria</taxon>
        <taxon>Bacillati</taxon>
        <taxon>Bacillota</taxon>
        <taxon>Clostridia</taxon>
        <taxon>Eubacteriales</taxon>
        <taxon>Oscillospiraceae</taxon>
        <taxon>Ruminococcus</taxon>
    </lineage>
</organism>
<feature type="transmembrane region" description="Helical" evidence="5">
    <location>
        <begin position="67"/>
        <end position="89"/>
    </location>
</feature>